<accession>A0A1Q2CC40</accession>
<gene>
    <name evidence="2" type="ORF">RPIT_01635</name>
</gene>
<keyword evidence="1" id="KW-0732">Signal</keyword>
<dbReference type="SUPFAM" id="SSF53850">
    <property type="entry name" value="Periplasmic binding protein-like II"/>
    <property type="match status" value="1"/>
</dbReference>
<dbReference type="OrthoDB" id="5412681at2"/>
<dbReference type="KEGG" id="tfl:RPIT_01635"/>
<dbReference type="RefSeq" id="WP_077339908.1">
    <property type="nucleotide sequence ID" value="NZ_CP019605.1"/>
</dbReference>
<organism evidence="2 3">
    <name type="scientific">Tessaracoccus flavus</name>
    <dbReference type="NCBI Taxonomy" id="1610493"/>
    <lineage>
        <taxon>Bacteria</taxon>
        <taxon>Bacillati</taxon>
        <taxon>Actinomycetota</taxon>
        <taxon>Actinomycetes</taxon>
        <taxon>Propionibacteriales</taxon>
        <taxon>Propionibacteriaceae</taxon>
        <taxon>Tessaracoccus</taxon>
    </lineage>
</organism>
<dbReference type="Gene3D" id="3.40.190.10">
    <property type="entry name" value="Periplasmic binding protein-like II"/>
    <property type="match status" value="2"/>
</dbReference>
<dbReference type="CDD" id="cd13545">
    <property type="entry name" value="PBP2_TbpA"/>
    <property type="match status" value="1"/>
</dbReference>
<dbReference type="EMBL" id="CP019605">
    <property type="protein sequence ID" value="AQP43671.1"/>
    <property type="molecule type" value="Genomic_DNA"/>
</dbReference>
<proteinExistence type="predicted"/>
<evidence type="ECO:0000256" key="1">
    <source>
        <dbReference type="ARBA" id="ARBA00022729"/>
    </source>
</evidence>
<protein>
    <submittedName>
        <fullName evidence="2">Thiamine ABC transporter substrate-binding protein</fullName>
    </submittedName>
</protein>
<dbReference type="PANTHER" id="PTHR30006:SF2">
    <property type="entry name" value="ABC TRANSPORTER SUBSTRATE-BINDING PROTEIN"/>
    <property type="match status" value="1"/>
</dbReference>
<name>A0A1Q2CC40_9ACTN</name>
<evidence type="ECO:0000313" key="3">
    <source>
        <dbReference type="Proteomes" id="UP000188324"/>
    </source>
</evidence>
<dbReference type="InterPro" id="IPR005948">
    <property type="entry name" value="ThiB-like"/>
</dbReference>
<dbReference type="AlphaFoldDB" id="A0A1Q2CC40"/>
<dbReference type="Pfam" id="PF13343">
    <property type="entry name" value="SBP_bac_6"/>
    <property type="match status" value="1"/>
</dbReference>
<dbReference type="GO" id="GO:0030975">
    <property type="term" value="F:thiamine binding"/>
    <property type="evidence" value="ECO:0007669"/>
    <property type="project" value="InterPro"/>
</dbReference>
<dbReference type="STRING" id="1610493.RPIT_01635"/>
<dbReference type="GO" id="GO:0030288">
    <property type="term" value="C:outer membrane-bounded periplasmic space"/>
    <property type="evidence" value="ECO:0007669"/>
    <property type="project" value="TreeGrafter"/>
</dbReference>
<sequence length="347" mass="37375">MKFSATLATVTLVALAACSAPTPGPAEGSAPPTESTELTVVTHDSFTLPDELKEQFAEETGYEVTYLAPGDAGALVNQLILTKDSPLGDVVYGIDNTFASRADDEGILTDYDSPALPQSSTQFDAAGLTPIDFGDVCINADKDWFEERDLPLPTTLDDLTDPRYKDLLVVTNPASSSPGLAFLIATIGAKGDGYLDYWRSLMDNGTLVTSGWSDAYYTEFSGADGEGPRPLVLSYATSPAFTVEDGESSTVALLGTCFRQIEYAGVLAGAENEAGARAFIDFMLSPKVQRAIPTNLYMYPVVADTPLPEEWVKFAPLPTQPIEVSADRISENRDQWIRDWTEATSDF</sequence>
<keyword evidence="3" id="KW-1185">Reference proteome</keyword>
<evidence type="ECO:0000313" key="2">
    <source>
        <dbReference type="EMBL" id="AQP43671.1"/>
    </source>
</evidence>
<reference evidence="2 3" key="1">
    <citation type="journal article" date="2016" name="Int. J. Syst. Evol. Microbiol.">
        <title>Tessaracoccus flavus sp. nov., isolated from the drainage system of a lindane-producing factory.</title>
        <authorList>
            <person name="Kumari R."/>
            <person name="Singh P."/>
            <person name="Schumann P."/>
            <person name="Lal R."/>
        </authorList>
    </citation>
    <scope>NUCLEOTIDE SEQUENCE [LARGE SCALE GENOMIC DNA]</scope>
    <source>
        <strain evidence="2 3">RP1T</strain>
    </source>
</reference>
<dbReference type="PROSITE" id="PS51257">
    <property type="entry name" value="PROKAR_LIPOPROTEIN"/>
    <property type="match status" value="1"/>
</dbReference>
<dbReference type="GO" id="GO:0030976">
    <property type="term" value="F:thiamine pyrophosphate binding"/>
    <property type="evidence" value="ECO:0007669"/>
    <property type="project" value="TreeGrafter"/>
</dbReference>
<dbReference type="PANTHER" id="PTHR30006">
    <property type="entry name" value="THIAMINE-BINDING PERIPLASMIC PROTEIN-RELATED"/>
    <property type="match status" value="1"/>
</dbReference>
<dbReference type="NCBIfam" id="TIGR01254">
    <property type="entry name" value="sfuA"/>
    <property type="match status" value="1"/>
</dbReference>
<dbReference type="GO" id="GO:0015888">
    <property type="term" value="P:thiamine transport"/>
    <property type="evidence" value="ECO:0007669"/>
    <property type="project" value="InterPro"/>
</dbReference>
<dbReference type="Proteomes" id="UP000188324">
    <property type="component" value="Chromosome"/>
</dbReference>